<protein>
    <submittedName>
        <fullName evidence="1">ParA family protein</fullName>
    </submittedName>
</protein>
<dbReference type="Proteomes" id="UP000715095">
    <property type="component" value="Unassembled WGS sequence"/>
</dbReference>
<evidence type="ECO:0000313" key="1">
    <source>
        <dbReference type="EMBL" id="MBM6705140.1"/>
    </source>
</evidence>
<dbReference type="Gene3D" id="3.40.50.300">
    <property type="entry name" value="P-loop containing nucleotide triphosphate hydrolases"/>
    <property type="match status" value="1"/>
</dbReference>
<dbReference type="SUPFAM" id="SSF52540">
    <property type="entry name" value="P-loop containing nucleoside triphosphate hydrolases"/>
    <property type="match status" value="1"/>
</dbReference>
<feature type="non-terminal residue" evidence="1">
    <location>
        <position position="1"/>
    </location>
</feature>
<accession>A0ABS2DV02</accession>
<evidence type="ECO:0000313" key="2">
    <source>
        <dbReference type="Proteomes" id="UP000715095"/>
    </source>
</evidence>
<sequence>TMISVKTQFNPKLQILGIIINDFDGSVAHQKALQEVREALDPSFVFEAKLHHRPPVDLASRGAPVWKIRNGQRAAEEIAAIFEELDRKIRTVAAE</sequence>
<dbReference type="EMBL" id="JACJJC010000144">
    <property type="protein sequence ID" value="MBM6705140.1"/>
    <property type="molecule type" value="Genomic_DNA"/>
</dbReference>
<dbReference type="RefSeq" id="WP_369126659.1">
    <property type="nucleotide sequence ID" value="NZ_JACJJC010000144.1"/>
</dbReference>
<reference evidence="1 2" key="1">
    <citation type="journal article" date="2021" name="Sci. Rep.">
        <title>The distribution of antibiotic resistance genes in chicken gut microbiota commensals.</title>
        <authorList>
            <person name="Juricova H."/>
            <person name="Matiasovicova J."/>
            <person name="Kubasova T."/>
            <person name="Cejkova D."/>
            <person name="Rychlik I."/>
        </authorList>
    </citation>
    <scope>NUCLEOTIDE SEQUENCE [LARGE SCALE GENOMIC DNA]</scope>
    <source>
        <strain evidence="1 2">An829</strain>
    </source>
</reference>
<name>A0ABS2DV02_9BURK</name>
<keyword evidence="2" id="KW-1185">Reference proteome</keyword>
<proteinExistence type="predicted"/>
<organism evidence="1 2">
    <name type="scientific">Sutterella massiliensis</name>
    <dbReference type="NCBI Taxonomy" id="1816689"/>
    <lineage>
        <taxon>Bacteria</taxon>
        <taxon>Pseudomonadati</taxon>
        <taxon>Pseudomonadota</taxon>
        <taxon>Betaproteobacteria</taxon>
        <taxon>Burkholderiales</taxon>
        <taxon>Sutterellaceae</taxon>
        <taxon>Sutterella</taxon>
    </lineage>
</organism>
<gene>
    <name evidence="1" type="ORF">H6A60_11760</name>
</gene>
<dbReference type="InterPro" id="IPR027417">
    <property type="entry name" value="P-loop_NTPase"/>
</dbReference>
<comment type="caution">
    <text evidence="1">The sequence shown here is derived from an EMBL/GenBank/DDBJ whole genome shotgun (WGS) entry which is preliminary data.</text>
</comment>